<name>A0A0F6SR74_9CORY</name>
<dbReference type="InterPro" id="IPR035996">
    <property type="entry name" value="4pyrrol_Methylase_sf"/>
</dbReference>
<keyword evidence="8" id="KW-1185">Reference proteome</keyword>
<feature type="domain" description="Tetrapyrrole methylase" evidence="6">
    <location>
        <begin position="41"/>
        <end position="228"/>
    </location>
</feature>
<dbReference type="RefSeq" id="WP_003859985.1">
    <property type="nucleotide sequence ID" value="NZ_CP011309.1"/>
</dbReference>
<dbReference type="GO" id="GO:0032259">
    <property type="term" value="P:methylation"/>
    <property type="evidence" value="ECO:0007669"/>
    <property type="project" value="UniProtKB-KW"/>
</dbReference>
<dbReference type="GO" id="GO:0008276">
    <property type="term" value="F:protein methyltransferase activity"/>
    <property type="evidence" value="ECO:0007669"/>
    <property type="project" value="InterPro"/>
</dbReference>
<dbReference type="InterPro" id="IPR006365">
    <property type="entry name" value="Cbl_synth_CobL"/>
</dbReference>
<dbReference type="PANTHER" id="PTHR43182">
    <property type="entry name" value="COBALT-PRECORRIN-6B C(15)-METHYLTRANSFERASE (DECARBOXYLATING)"/>
    <property type="match status" value="1"/>
</dbReference>
<dbReference type="InterPro" id="IPR012818">
    <property type="entry name" value="CbiE"/>
</dbReference>
<dbReference type="PATRIC" id="fig|92706.3.peg.1637"/>
<dbReference type="CDD" id="cd11644">
    <property type="entry name" value="Precorrin-6Y-MT"/>
    <property type="match status" value="1"/>
</dbReference>
<evidence type="ECO:0000256" key="1">
    <source>
        <dbReference type="ARBA" id="ARBA00004953"/>
    </source>
</evidence>
<gene>
    <name evidence="7" type="ORF">YH66_07855</name>
</gene>
<comment type="pathway">
    <text evidence="1">Cofactor biosynthesis; adenosylcobalamin biosynthesis.</text>
</comment>
<evidence type="ECO:0000313" key="8">
    <source>
        <dbReference type="Proteomes" id="UP000034037"/>
    </source>
</evidence>
<evidence type="ECO:0000256" key="2">
    <source>
        <dbReference type="ARBA" id="ARBA00022573"/>
    </source>
</evidence>
<keyword evidence="3 7" id="KW-0489">Methyltransferase</keyword>
<reference evidence="7 8" key="1">
    <citation type="submission" date="2015-04" db="EMBL/GenBank/DDBJ databases">
        <title>Complete Genome Sequence of Brevibacterium flavum ATCC 15168.</title>
        <authorList>
            <person name="Ahn J."/>
            <person name="Park G."/>
            <person name="Jeon W."/>
            <person name="Jang Y."/>
            <person name="Jang M."/>
            <person name="Lee H."/>
            <person name="Lee H."/>
        </authorList>
    </citation>
    <scope>NUCLEOTIDE SEQUENCE [LARGE SCALE GENOMIC DNA]</scope>
    <source>
        <strain evidence="7 8">ATCC 15168</strain>
    </source>
</reference>
<dbReference type="HOGENOM" id="CLU_031955_0_0_11"/>
<evidence type="ECO:0000256" key="4">
    <source>
        <dbReference type="ARBA" id="ARBA00022679"/>
    </source>
</evidence>
<protein>
    <submittedName>
        <fullName evidence="7">Precorrin-6Y-methylase</fullName>
    </submittedName>
</protein>
<dbReference type="SUPFAM" id="SSF53790">
    <property type="entry name" value="Tetrapyrrole methylase"/>
    <property type="match status" value="1"/>
</dbReference>
<dbReference type="InterPro" id="IPR000878">
    <property type="entry name" value="4pyrrol_Mease"/>
</dbReference>
<dbReference type="UniPathway" id="UPA00148"/>
<dbReference type="NCBIfam" id="TIGR02467">
    <property type="entry name" value="CbiE"/>
    <property type="match status" value="1"/>
</dbReference>
<accession>A0A0F6SR74</accession>
<evidence type="ECO:0000256" key="3">
    <source>
        <dbReference type="ARBA" id="ARBA00022603"/>
    </source>
</evidence>
<proteinExistence type="predicted"/>
<evidence type="ECO:0000313" key="7">
    <source>
        <dbReference type="EMBL" id="AKF27464.1"/>
    </source>
</evidence>
<dbReference type="Gene3D" id="3.40.50.150">
    <property type="entry name" value="Vaccinia Virus protein VP39"/>
    <property type="match status" value="1"/>
</dbReference>
<dbReference type="InterPro" id="IPR029063">
    <property type="entry name" value="SAM-dependent_MTases_sf"/>
</dbReference>
<dbReference type="Pfam" id="PF00590">
    <property type="entry name" value="TP_methylase"/>
    <property type="match status" value="1"/>
</dbReference>
<dbReference type="SUPFAM" id="SSF53335">
    <property type="entry name" value="S-adenosyl-L-methionine-dependent methyltransferases"/>
    <property type="match status" value="1"/>
</dbReference>
<dbReference type="InterPro" id="IPR050714">
    <property type="entry name" value="Cobalamin_biosynth_MTase"/>
</dbReference>
<sequence>MSAPDSAPGTERGHERTHFAVVGDSQDPAQATAPRAPAESITLIGIGTDGFEGLGLKAQQALQRASVVIGSWRQLNLVPDAIKAERRPWPGNTKHPDLDALFKEFLGRHVAVLASGDPLFYGVGTAMVHVLGMDRLTVIPGPSSASLACARLGWTVNRTRVVYLGQEPIETLIPIIESGAQFLVLGKDEFSTAQVATLLNELGLGETPLTVLSDLGSTDEEIAQGTAAHPPAAVSVLNVIAVGARTAMPKPHFEGDVSNEDLRALTVAALEPTQGQMLWTFGDIGAALACDWLRAAGNKAHAISFASMVEQSQRNARKVGVSTLSVREPLSPKTLKDIRYVQGPESASPHAIFMNKGLGIDLVPETAWMMLRPGGKLIAQASTEDNIAKLHTLQEQHGGIIKHIRIDDTDVHQWRVTKPVTPEAVN</sequence>
<keyword evidence="5" id="KW-0949">S-adenosyl-L-methionine</keyword>
<dbReference type="GO" id="GO:0009236">
    <property type="term" value="P:cobalamin biosynthetic process"/>
    <property type="evidence" value="ECO:0007669"/>
    <property type="project" value="UniProtKB-UniPathway"/>
</dbReference>
<dbReference type="Gene3D" id="3.40.1010.10">
    <property type="entry name" value="Cobalt-precorrin-4 Transmethylase, Domain 1"/>
    <property type="match status" value="1"/>
</dbReference>
<organism evidence="7 8">
    <name type="scientific">[Brevibacterium] flavum</name>
    <dbReference type="NCBI Taxonomy" id="92706"/>
    <lineage>
        <taxon>Bacteria</taxon>
        <taxon>Bacillati</taxon>
        <taxon>Actinomycetota</taxon>
        <taxon>Actinomycetes</taxon>
        <taxon>Mycobacteriales</taxon>
        <taxon>Corynebacteriaceae</taxon>
        <taxon>Corynebacterium</taxon>
    </lineage>
</organism>
<evidence type="ECO:0000256" key="5">
    <source>
        <dbReference type="ARBA" id="ARBA00022691"/>
    </source>
</evidence>
<dbReference type="InterPro" id="IPR014777">
    <property type="entry name" value="4pyrrole_Mease_sub1"/>
</dbReference>
<dbReference type="PIRSF" id="PIRSF036428">
    <property type="entry name" value="CobL"/>
    <property type="match status" value="1"/>
</dbReference>
<dbReference type="AlphaFoldDB" id="A0A0F6SR74"/>
<dbReference type="PANTHER" id="PTHR43182:SF1">
    <property type="entry name" value="COBALT-PRECORRIN-7 C(5)-METHYLTRANSFERASE"/>
    <property type="match status" value="1"/>
</dbReference>
<keyword evidence="4" id="KW-0808">Transferase</keyword>
<dbReference type="Proteomes" id="UP000034037">
    <property type="component" value="Chromosome"/>
</dbReference>
<dbReference type="EMBL" id="CP011309">
    <property type="protein sequence ID" value="AKF27464.1"/>
    <property type="molecule type" value="Genomic_DNA"/>
</dbReference>
<keyword evidence="2" id="KW-0169">Cobalamin biosynthesis</keyword>
<evidence type="ECO:0000259" key="6">
    <source>
        <dbReference type="Pfam" id="PF00590"/>
    </source>
</evidence>